<sequence length="325" mass="35665">MNPNTESLNKSDIPPAIAEQAVSWLIEMQSGSLEPRRQQAWQAWLNSNPEHQRAWAHIQRVNQRLSGLSSPLAHAAINAPKSSGRRQALKLLLLLGAGSAAGWGLREQAVLQPLLADFHNGVGQRRKIALSDGSQLHLNSASAVDVRFDGQQRLIKLLQGEILLTAADDPRPLLLTTAEGSIRPSLAGSRFDVRQLNGRSQIAVFSGAVQLRPDNFPGPGLQLQASQQVSFGHNSWDAIRPLDASSGAWADGMLVAAHMRLQDFLAELSRYRRGHLECDAKVADLLISGSYPLADSERILDLLEVALPVRVKRFTRYWVTVEARV</sequence>
<dbReference type="PANTHER" id="PTHR30273">
    <property type="entry name" value="PERIPLASMIC SIGNAL SENSOR AND SIGMA FACTOR ACTIVATOR FECR-RELATED"/>
    <property type="match status" value="1"/>
</dbReference>
<dbReference type="RefSeq" id="WP_047576500.1">
    <property type="nucleotide sequence ID" value="NZ_JPQT01000111.1"/>
</dbReference>
<dbReference type="Pfam" id="PF16220">
    <property type="entry name" value="DUF4880"/>
    <property type="match status" value="1"/>
</dbReference>
<dbReference type="PATRIC" id="fig|317.174.peg.3528"/>
<protein>
    <submittedName>
        <fullName evidence="3">Membrane protein</fullName>
    </submittedName>
</protein>
<dbReference type="AlphaFoldDB" id="A0A085V4H9"/>
<dbReference type="InterPro" id="IPR006860">
    <property type="entry name" value="FecR"/>
</dbReference>
<dbReference type="GO" id="GO:0016989">
    <property type="term" value="F:sigma factor antagonist activity"/>
    <property type="evidence" value="ECO:0007669"/>
    <property type="project" value="TreeGrafter"/>
</dbReference>
<feature type="domain" description="FecR N-terminal" evidence="2">
    <location>
        <begin position="19"/>
        <end position="61"/>
    </location>
</feature>
<comment type="caution">
    <text evidence="3">The sequence shown here is derived from an EMBL/GenBank/DDBJ whole genome shotgun (WGS) entry which is preliminary data.</text>
</comment>
<proteinExistence type="predicted"/>
<reference evidence="3 4" key="1">
    <citation type="submission" date="2014-07" db="EMBL/GenBank/DDBJ databases">
        <title>Draft Genome Sequences of Environmental Pseudomonas syringae strains.</title>
        <authorList>
            <person name="Baltrus D.A."/>
            <person name="Berge O."/>
            <person name="Morris C."/>
        </authorList>
    </citation>
    <scope>NUCLEOTIDE SEQUENCE [LARGE SCALE GENOMIC DNA]</scope>
    <source>
        <strain evidence="3 4">CEB003</strain>
    </source>
</reference>
<dbReference type="InterPro" id="IPR032623">
    <property type="entry name" value="FecR_N"/>
</dbReference>
<accession>A0A085V4H9</accession>
<feature type="domain" description="FecR protein" evidence="1">
    <location>
        <begin position="121"/>
        <end position="210"/>
    </location>
</feature>
<evidence type="ECO:0000313" key="4">
    <source>
        <dbReference type="Proteomes" id="UP000028643"/>
    </source>
</evidence>
<organism evidence="3 4">
    <name type="scientific">Pseudomonas syringae</name>
    <dbReference type="NCBI Taxonomy" id="317"/>
    <lineage>
        <taxon>Bacteria</taxon>
        <taxon>Pseudomonadati</taxon>
        <taxon>Pseudomonadota</taxon>
        <taxon>Gammaproteobacteria</taxon>
        <taxon>Pseudomonadales</taxon>
        <taxon>Pseudomonadaceae</taxon>
        <taxon>Pseudomonas</taxon>
    </lineage>
</organism>
<dbReference type="Pfam" id="PF04773">
    <property type="entry name" value="FecR"/>
    <property type="match status" value="1"/>
</dbReference>
<dbReference type="PANTHER" id="PTHR30273:SF2">
    <property type="entry name" value="PROTEIN FECR"/>
    <property type="match status" value="1"/>
</dbReference>
<gene>
    <name evidence="3" type="ORF">IV02_17260</name>
</gene>
<evidence type="ECO:0000259" key="1">
    <source>
        <dbReference type="Pfam" id="PF04773"/>
    </source>
</evidence>
<dbReference type="PIRSF" id="PIRSF018266">
    <property type="entry name" value="FecR"/>
    <property type="match status" value="1"/>
</dbReference>
<dbReference type="Gene3D" id="2.60.120.1440">
    <property type="match status" value="1"/>
</dbReference>
<dbReference type="Proteomes" id="UP000028643">
    <property type="component" value="Unassembled WGS sequence"/>
</dbReference>
<evidence type="ECO:0000313" key="3">
    <source>
        <dbReference type="EMBL" id="KFE50342.1"/>
    </source>
</evidence>
<dbReference type="InterPro" id="IPR012373">
    <property type="entry name" value="Ferrdict_sens_TM"/>
</dbReference>
<evidence type="ECO:0000259" key="2">
    <source>
        <dbReference type="Pfam" id="PF16220"/>
    </source>
</evidence>
<dbReference type="EMBL" id="JPQT01000111">
    <property type="protein sequence ID" value="KFE50342.1"/>
    <property type="molecule type" value="Genomic_DNA"/>
</dbReference>
<name>A0A085V4H9_PSESX</name>